<feature type="domain" description="6-phosphogluconate dehydrogenase NADP-binding" evidence="1">
    <location>
        <begin position="5"/>
        <end position="56"/>
    </location>
</feature>
<sequence length="57" mass="6115">MTEVIGFIGAGQLGEPRVSRLIDAGHPVLVHTRRREVRDRVVSHGAAVADSVADLAR</sequence>
<dbReference type="RefSeq" id="WP_014384930.1">
    <property type="nucleotide sequence ID" value="NC_016948.1"/>
</dbReference>
<accession>A0ABM7KEF8</accession>
<evidence type="ECO:0000313" key="3">
    <source>
        <dbReference type="Proteomes" id="UP000466578"/>
    </source>
</evidence>
<dbReference type="SUPFAM" id="SSF51735">
    <property type="entry name" value="NAD(P)-binding Rossmann-fold domains"/>
    <property type="match status" value="1"/>
</dbReference>
<evidence type="ECO:0000259" key="1">
    <source>
        <dbReference type="Pfam" id="PF03446"/>
    </source>
</evidence>
<dbReference type="EMBL" id="AP022597">
    <property type="protein sequence ID" value="BBY72505.1"/>
    <property type="molecule type" value="Genomic_DNA"/>
</dbReference>
<dbReference type="Proteomes" id="UP000466578">
    <property type="component" value="Chromosome"/>
</dbReference>
<dbReference type="GeneID" id="45455006"/>
<keyword evidence="3" id="KW-1185">Reference proteome</keyword>
<name>A0ABM7KEF8_9MYCO</name>
<dbReference type="Pfam" id="PF03446">
    <property type="entry name" value="NAD_binding_2"/>
    <property type="match status" value="1"/>
</dbReference>
<dbReference type="Gene3D" id="3.40.50.720">
    <property type="entry name" value="NAD(P)-binding Rossmann-like Domain"/>
    <property type="match status" value="1"/>
</dbReference>
<dbReference type="InterPro" id="IPR036291">
    <property type="entry name" value="NAD(P)-bd_dom_sf"/>
</dbReference>
<dbReference type="InterPro" id="IPR006115">
    <property type="entry name" value="6PGDH_NADP-bd"/>
</dbReference>
<gene>
    <name evidence="2" type="ORF">MPRI_46920</name>
</gene>
<organism evidence="2 3">
    <name type="scientific">Mycobacterium paraintracellulare</name>
    <dbReference type="NCBI Taxonomy" id="1138383"/>
    <lineage>
        <taxon>Bacteria</taxon>
        <taxon>Bacillati</taxon>
        <taxon>Actinomycetota</taxon>
        <taxon>Actinomycetes</taxon>
        <taxon>Mycobacteriales</taxon>
        <taxon>Mycobacteriaceae</taxon>
        <taxon>Mycobacterium</taxon>
        <taxon>Mycobacterium avium complex (MAC)</taxon>
    </lineage>
</organism>
<protein>
    <recommendedName>
        <fullName evidence="1">6-phosphogluconate dehydrogenase NADP-binding domain-containing protein</fullName>
    </recommendedName>
</protein>
<proteinExistence type="predicted"/>
<reference evidence="2 3" key="1">
    <citation type="journal article" date="2019" name="Emerg. Microbes Infect.">
        <title>Comprehensive subspecies identification of 175 nontuberculous mycobacteria species based on 7547 genomic profiles.</title>
        <authorList>
            <person name="Matsumoto Y."/>
            <person name="Kinjo T."/>
            <person name="Motooka D."/>
            <person name="Nabeya D."/>
            <person name="Jung N."/>
            <person name="Uechi K."/>
            <person name="Horii T."/>
            <person name="Iida T."/>
            <person name="Fujita J."/>
            <person name="Nakamura S."/>
        </authorList>
    </citation>
    <scope>NUCLEOTIDE SEQUENCE [LARGE SCALE GENOMIC DNA]</scope>
    <source>
        <strain evidence="2 3">JCM 30622</strain>
    </source>
</reference>
<evidence type="ECO:0000313" key="2">
    <source>
        <dbReference type="EMBL" id="BBY72505.1"/>
    </source>
</evidence>